<sequence length="312" mass="35163">MSAVKTSPSTEDSPVSEPLAGLMGTIKTMLKAVEADPRALYQGLSAASLKAAATEQGLQPIIGRLRQILPDISDQYTAGFDPEEYRRYWEIKMRGLHAFQVQMMLDSIDAVGGNGLVLADIGDSSGNHGLYLRAMVTEGKVERVVSVNLDPVAVEKVRAKGGDSILCRAEELDLQGIRPDLFMTFEMVEHLTDPIRFLHRLAEAGSAEHLLMTVPHRRYSRFGGVDLRLGLDRMPLRMTAEEVHIYEFCPADWLLLARFAGWVPVFTRLYRQYPCRSPLVVTKPLWRRLDFDGFWGVLLRRDLSVARRYADW</sequence>
<feature type="domain" description="Methyltransferase type 11" evidence="1">
    <location>
        <begin position="128"/>
        <end position="201"/>
    </location>
</feature>
<dbReference type="AlphaFoldDB" id="A4U160"/>
<proteinExistence type="predicted"/>
<reference evidence="2" key="1">
    <citation type="journal article" date="2007" name="J. Bacteriol.">
        <title>Comparative genome analysis of four magnetotactic bacteria reveals a complex set of group-specific genes implicated in magnetosome biomineralization and function.</title>
        <authorList>
            <person name="Richter M."/>
            <person name="Kube M."/>
            <person name="Bazylinski D.A."/>
            <person name="Lombardot T."/>
            <person name="Gloeckner F.O."/>
            <person name="Reinhardt R."/>
            <person name="Schueler D."/>
        </authorList>
    </citation>
    <scope>NUCLEOTIDE SEQUENCE</scope>
    <source>
        <strain evidence="2">MSR-1</strain>
    </source>
</reference>
<dbReference type="EMBL" id="CU459003">
    <property type="protein sequence ID" value="CAM76617.1"/>
    <property type="molecule type" value="Genomic_DNA"/>
</dbReference>
<dbReference type="InterPro" id="IPR013216">
    <property type="entry name" value="Methyltransf_11"/>
</dbReference>
<gene>
    <name evidence="2" type="ORF">MGR_1147</name>
</gene>
<dbReference type="Gene3D" id="3.40.50.150">
    <property type="entry name" value="Vaccinia Virus protein VP39"/>
    <property type="match status" value="1"/>
</dbReference>
<protein>
    <recommendedName>
        <fullName evidence="1">Methyltransferase type 11 domain-containing protein</fullName>
    </recommendedName>
</protein>
<dbReference type="SUPFAM" id="SSF53335">
    <property type="entry name" value="S-adenosyl-L-methionine-dependent methyltransferases"/>
    <property type="match status" value="1"/>
</dbReference>
<dbReference type="Pfam" id="PF08241">
    <property type="entry name" value="Methyltransf_11"/>
    <property type="match status" value="1"/>
</dbReference>
<evidence type="ECO:0000313" key="2">
    <source>
        <dbReference type="EMBL" id="CAM76617.1"/>
    </source>
</evidence>
<evidence type="ECO:0000259" key="1">
    <source>
        <dbReference type="Pfam" id="PF08241"/>
    </source>
</evidence>
<organism evidence="2">
    <name type="scientific">Magnetospirillum gryphiswaldense</name>
    <dbReference type="NCBI Taxonomy" id="55518"/>
    <lineage>
        <taxon>Bacteria</taxon>
        <taxon>Pseudomonadati</taxon>
        <taxon>Pseudomonadota</taxon>
        <taxon>Alphaproteobacteria</taxon>
        <taxon>Rhodospirillales</taxon>
        <taxon>Rhodospirillaceae</taxon>
        <taxon>Magnetospirillum</taxon>
    </lineage>
</organism>
<accession>A4U160</accession>
<dbReference type="GO" id="GO:0008757">
    <property type="term" value="F:S-adenosylmethionine-dependent methyltransferase activity"/>
    <property type="evidence" value="ECO:0007669"/>
    <property type="project" value="InterPro"/>
</dbReference>
<dbReference type="InterPro" id="IPR029063">
    <property type="entry name" value="SAM-dependent_MTases_sf"/>
</dbReference>
<name>A4U160_9PROT</name>